<dbReference type="Proteomes" id="UP001149719">
    <property type="component" value="Unassembled WGS sequence"/>
</dbReference>
<dbReference type="InterPro" id="IPR029058">
    <property type="entry name" value="AB_hydrolase_fold"/>
</dbReference>
<reference evidence="2" key="1">
    <citation type="submission" date="2022-12" db="EMBL/GenBank/DDBJ databases">
        <title>Marinomonas 15G1-11 sp. nov, isolated from marine algae.</title>
        <authorList>
            <person name="Butt M."/>
            <person name="Choi D.G."/>
            <person name="Kim J.M."/>
            <person name="Lee J.K."/>
            <person name="Baek J.H."/>
            <person name="Jeon C.O."/>
        </authorList>
    </citation>
    <scope>NUCLEOTIDE SEQUENCE</scope>
    <source>
        <strain evidence="2">15G1-11</strain>
    </source>
</reference>
<evidence type="ECO:0000313" key="3">
    <source>
        <dbReference type="Proteomes" id="UP001149719"/>
    </source>
</evidence>
<gene>
    <name evidence="2" type="ORF">O1D97_01340</name>
</gene>
<protein>
    <submittedName>
        <fullName evidence="2">Dienelactone hydrolase family protein</fullName>
    </submittedName>
</protein>
<evidence type="ECO:0000313" key="2">
    <source>
        <dbReference type="EMBL" id="MCZ2720321.1"/>
    </source>
</evidence>
<dbReference type="Pfam" id="PF20408">
    <property type="entry name" value="Abhydrolase_11"/>
    <property type="match status" value="1"/>
</dbReference>
<dbReference type="InterPro" id="IPR046879">
    <property type="entry name" value="KANL3/Tex30_Abhydrolase"/>
</dbReference>
<dbReference type="SUPFAM" id="SSF53474">
    <property type="entry name" value="alpha/beta-Hydrolases"/>
    <property type="match status" value="1"/>
</dbReference>
<sequence>MQKFSIYMAHGSSLGHNSSFLLALSATICRNDLFNYIPVTFEYMKEIERSGRRRPPSRFAGLVAEYTEKVNLDKPSILCGKSLGARVATQCTHLNNVKAVVCFGFPFYPQGKKEKHRLKFLENLKVPCLIIQGTRDPLGNYDWVSQQQLPDLVTMSWFEGADHDFKVLKSTRLNQEQVIDELEKRMSDWLRTID</sequence>
<evidence type="ECO:0000259" key="1">
    <source>
        <dbReference type="Pfam" id="PF20408"/>
    </source>
</evidence>
<feature type="domain" description="KANL3/Tex30 alpha/beta hydrolase-like" evidence="1">
    <location>
        <begin position="5"/>
        <end position="190"/>
    </location>
</feature>
<accession>A0ABT4JPM0</accession>
<organism evidence="2 3">
    <name type="scientific">Marinomonas phaeophyticola</name>
    <dbReference type="NCBI Taxonomy" id="3004091"/>
    <lineage>
        <taxon>Bacteria</taxon>
        <taxon>Pseudomonadati</taxon>
        <taxon>Pseudomonadota</taxon>
        <taxon>Gammaproteobacteria</taxon>
        <taxon>Oceanospirillales</taxon>
        <taxon>Oceanospirillaceae</taxon>
        <taxon>Marinomonas</taxon>
    </lineage>
</organism>
<dbReference type="GO" id="GO:0016787">
    <property type="term" value="F:hydrolase activity"/>
    <property type="evidence" value="ECO:0007669"/>
    <property type="project" value="UniProtKB-KW"/>
</dbReference>
<dbReference type="RefSeq" id="WP_269122116.1">
    <property type="nucleotide sequence ID" value="NZ_JAPUBN010000006.1"/>
</dbReference>
<keyword evidence="3" id="KW-1185">Reference proteome</keyword>
<dbReference type="InterPro" id="IPR026555">
    <property type="entry name" value="NSL3/Tex30"/>
</dbReference>
<keyword evidence="2" id="KW-0378">Hydrolase</keyword>
<dbReference type="EMBL" id="JAPUBN010000006">
    <property type="protein sequence ID" value="MCZ2720321.1"/>
    <property type="molecule type" value="Genomic_DNA"/>
</dbReference>
<proteinExistence type="predicted"/>
<comment type="caution">
    <text evidence="2">The sequence shown here is derived from an EMBL/GenBank/DDBJ whole genome shotgun (WGS) entry which is preliminary data.</text>
</comment>
<dbReference type="PANTHER" id="PTHR13136:SF11">
    <property type="entry name" value="TESTIS-EXPRESSED PROTEIN 30"/>
    <property type="match status" value="1"/>
</dbReference>
<dbReference type="Gene3D" id="3.40.50.1820">
    <property type="entry name" value="alpha/beta hydrolase"/>
    <property type="match status" value="1"/>
</dbReference>
<dbReference type="PANTHER" id="PTHR13136">
    <property type="entry name" value="TESTIS DEVELOPMENT PROTEIN PRTD"/>
    <property type="match status" value="1"/>
</dbReference>
<name>A0ABT4JPM0_9GAMM</name>